<dbReference type="SUPFAM" id="SSF46785">
    <property type="entry name" value="Winged helix' DNA-binding domain"/>
    <property type="match status" value="1"/>
</dbReference>
<dbReference type="EMBL" id="JAIXNE010000002">
    <property type="protein sequence ID" value="MCA6075066.1"/>
    <property type="molecule type" value="Genomic_DNA"/>
</dbReference>
<sequence length="236" mass="27848">MDLKEFLEKGQDHFLPNLSIDLVIIGQEDSVLKCLLLQIGDKWILPGGFIQLDESVQQAVERNLRERTGLENPHFKFLSVFGDSQRKFSHEIKEFLIHTGQPWNDDFWLNTRFVTLAYYSLVNIGETHPTVSNFDKSFAWFSLDELPDMWMDHASIVQEARKRLKEDIISEHISYNLLPEQFTMPELHQLHESILEEKLDRSRFQKKMLASGRFKRLPKLKKETPGRNPYQYSIRK</sequence>
<dbReference type="InterPro" id="IPR036388">
    <property type="entry name" value="WH-like_DNA-bd_sf"/>
</dbReference>
<evidence type="ECO:0000313" key="4">
    <source>
        <dbReference type="EMBL" id="MCA6077371.1"/>
    </source>
</evidence>
<proteinExistence type="predicted"/>
<dbReference type="AlphaFoldDB" id="A0A9X1HNG3"/>
<evidence type="ECO:0000313" key="5">
    <source>
        <dbReference type="Proteomes" id="UP001139409"/>
    </source>
</evidence>
<evidence type="ECO:0000313" key="3">
    <source>
        <dbReference type="EMBL" id="MCA6076243.1"/>
    </source>
</evidence>
<dbReference type="CDD" id="cd18873">
    <property type="entry name" value="NUDIX_NadM_like"/>
    <property type="match status" value="1"/>
</dbReference>
<dbReference type="Pfam" id="PF21906">
    <property type="entry name" value="WHD_NrtR"/>
    <property type="match status" value="1"/>
</dbReference>
<evidence type="ECO:0000259" key="1">
    <source>
        <dbReference type="PROSITE" id="PS51462"/>
    </source>
</evidence>
<evidence type="ECO:0000313" key="2">
    <source>
        <dbReference type="EMBL" id="MCA6075066.1"/>
    </source>
</evidence>
<dbReference type="Proteomes" id="UP001139409">
    <property type="component" value="Unassembled WGS sequence"/>
</dbReference>
<dbReference type="Gene3D" id="3.90.79.10">
    <property type="entry name" value="Nucleoside Triphosphate Pyrophosphohydrolase"/>
    <property type="match status" value="1"/>
</dbReference>
<dbReference type="InterPro" id="IPR015797">
    <property type="entry name" value="NUDIX_hydrolase-like_dom_sf"/>
</dbReference>
<dbReference type="PROSITE" id="PS51462">
    <property type="entry name" value="NUDIX"/>
    <property type="match status" value="1"/>
</dbReference>
<dbReference type="InterPro" id="IPR000086">
    <property type="entry name" value="NUDIX_hydrolase_dom"/>
</dbReference>
<keyword evidence="5" id="KW-1185">Reference proteome</keyword>
<dbReference type="InterPro" id="IPR036390">
    <property type="entry name" value="WH_DNA-bd_sf"/>
</dbReference>
<dbReference type="EMBL" id="JAIXNE010000003">
    <property type="protein sequence ID" value="MCA6076243.1"/>
    <property type="molecule type" value="Genomic_DNA"/>
</dbReference>
<protein>
    <submittedName>
        <fullName evidence="2">NUDIX domain-containing protein</fullName>
    </submittedName>
</protein>
<dbReference type="InterPro" id="IPR054105">
    <property type="entry name" value="WHD_NrtR"/>
</dbReference>
<gene>
    <name evidence="2" type="ORF">LDX50_09305</name>
    <name evidence="3" type="ORF">LDX50_15275</name>
    <name evidence="4" type="ORF">LDX50_20995</name>
</gene>
<dbReference type="Gene3D" id="1.10.10.10">
    <property type="entry name" value="Winged helix-like DNA-binding domain superfamily/Winged helix DNA-binding domain"/>
    <property type="match status" value="1"/>
</dbReference>
<organism evidence="2 5">
    <name type="scientific">Fulvivirga sedimenti</name>
    <dbReference type="NCBI Taxonomy" id="2879465"/>
    <lineage>
        <taxon>Bacteria</taxon>
        <taxon>Pseudomonadati</taxon>
        <taxon>Bacteroidota</taxon>
        <taxon>Cytophagia</taxon>
        <taxon>Cytophagales</taxon>
        <taxon>Fulvivirgaceae</taxon>
        <taxon>Fulvivirga</taxon>
    </lineage>
</organism>
<comment type="caution">
    <text evidence="2">The sequence shown here is derived from an EMBL/GenBank/DDBJ whole genome shotgun (WGS) entry which is preliminary data.</text>
</comment>
<dbReference type="Pfam" id="PF00293">
    <property type="entry name" value="NUDIX"/>
    <property type="match status" value="1"/>
</dbReference>
<dbReference type="EMBL" id="JAIXNE010000004">
    <property type="protein sequence ID" value="MCA6077371.1"/>
    <property type="molecule type" value="Genomic_DNA"/>
</dbReference>
<dbReference type="PANTHER" id="PTHR43736:SF4">
    <property type="entry name" value="SLR1690 PROTEIN"/>
    <property type="match status" value="1"/>
</dbReference>
<dbReference type="SUPFAM" id="SSF55811">
    <property type="entry name" value="Nudix"/>
    <property type="match status" value="1"/>
</dbReference>
<reference evidence="2" key="1">
    <citation type="submission" date="2021-09" db="EMBL/GenBank/DDBJ databases">
        <title>Fulvivirga sp. isolated from coastal sediment.</title>
        <authorList>
            <person name="Yu H."/>
        </authorList>
    </citation>
    <scope>NUCLEOTIDE SEQUENCE</scope>
    <source>
        <strain evidence="2">1062</strain>
    </source>
</reference>
<accession>A0A9X1HNG3</accession>
<name>A0A9X1HNG3_9BACT</name>
<dbReference type="RefSeq" id="WP_225698172.1">
    <property type="nucleotide sequence ID" value="NZ_JAIXNE010000002.1"/>
</dbReference>
<dbReference type="PANTHER" id="PTHR43736">
    <property type="entry name" value="ADP-RIBOSE PYROPHOSPHATASE"/>
    <property type="match status" value="1"/>
</dbReference>
<feature type="domain" description="Nudix hydrolase" evidence="1">
    <location>
        <begin position="15"/>
        <end position="165"/>
    </location>
</feature>